<dbReference type="GO" id="GO:0030313">
    <property type="term" value="C:cell envelope"/>
    <property type="evidence" value="ECO:0007669"/>
    <property type="project" value="UniProtKB-SubCell"/>
</dbReference>
<dbReference type="Proteomes" id="UP001196068">
    <property type="component" value="Unassembled WGS sequence"/>
</dbReference>
<dbReference type="CDD" id="cd02966">
    <property type="entry name" value="TlpA_like_family"/>
    <property type="match status" value="1"/>
</dbReference>
<evidence type="ECO:0000313" key="6">
    <source>
        <dbReference type="Proteomes" id="UP001196068"/>
    </source>
</evidence>
<keyword evidence="2" id="KW-0201">Cytochrome c-type biogenesis</keyword>
<evidence type="ECO:0000256" key="1">
    <source>
        <dbReference type="ARBA" id="ARBA00004196"/>
    </source>
</evidence>
<dbReference type="Gene3D" id="3.40.30.10">
    <property type="entry name" value="Glutaredoxin"/>
    <property type="match status" value="1"/>
</dbReference>
<evidence type="ECO:0000256" key="2">
    <source>
        <dbReference type="ARBA" id="ARBA00022748"/>
    </source>
</evidence>
<proteinExistence type="predicted"/>
<dbReference type="InterPro" id="IPR013740">
    <property type="entry name" value="Redoxin"/>
</dbReference>
<reference evidence="5" key="2">
    <citation type="journal article" date="2021" name="Syst. Appl. Microbiol.">
        <title>Roseomonas hellenica sp. nov., isolated from roots of wild-growing Alkanna tinctoria.</title>
        <authorList>
            <person name="Rat A."/>
            <person name="Naranjo H.D."/>
            <person name="Lebbe L."/>
            <person name="Cnockaert M."/>
            <person name="Krigas N."/>
            <person name="Grigoriadou K."/>
            <person name="Maloupa E."/>
            <person name="Willems A."/>
        </authorList>
    </citation>
    <scope>NUCLEOTIDE SEQUENCE</scope>
    <source>
        <strain evidence="5">LMG 28251</strain>
    </source>
</reference>
<dbReference type="InterPro" id="IPR013766">
    <property type="entry name" value="Thioredoxin_domain"/>
</dbReference>
<dbReference type="InterPro" id="IPR017937">
    <property type="entry name" value="Thioredoxin_CS"/>
</dbReference>
<dbReference type="SUPFAM" id="SSF52833">
    <property type="entry name" value="Thioredoxin-like"/>
    <property type="match status" value="1"/>
</dbReference>
<dbReference type="AlphaFoldDB" id="A0AAF1JWD4"/>
<evidence type="ECO:0000259" key="4">
    <source>
        <dbReference type="PROSITE" id="PS51352"/>
    </source>
</evidence>
<gene>
    <name evidence="5" type="ORF">GXW79_08625</name>
</gene>
<accession>A0AAF1JWD4</accession>
<comment type="subcellular location">
    <subcellularLocation>
        <location evidence="1">Cell envelope</location>
    </subcellularLocation>
</comment>
<dbReference type="GO" id="GO:0017004">
    <property type="term" value="P:cytochrome complex assembly"/>
    <property type="evidence" value="ECO:0007669"/>
    <property type="project" value="UniProtKB-KW"/>
</dbReference>
<keyword evidence="6" id="KW-1185">Reference proteome</keyword>
<dbReference type="EMBL" id="JAAEDH010000008">
    <property type="protein sequence ID" value="MBR0655144.1"/>
    <property type="molecule type" value="Genomic_DNA"/>
</dbReference>
<dbReference type="InterPro" id="IPR050553">
    <property type="entry name" value="Thioredoxin_ResA/DsbE_sf"/>
</dbReference>
<dbReference type="Pfam" id="PF08534">
    <property type="entry name" value="Redoxin"/>
    <property type="match status" value="1"/>
</dbReference>
<keyword evidence="3" id="KW-0676">Redox-active center</keyword>
<dbReference type="InterPro" id="IPR036249">
    <property type="entry name" value="Thioredoxin-like_sf"/>
</dbReference>
<dbReference type="GO" id="GO:0015036">
    <property type="term" value="F:disulfide oxidoreductase activity"/>
    <property type="evidence" value="ECO:0007669"/>
    <property type="project" value="UniProtKB-ARBA"/>
</dbReference>
<comment type="caution">
    <text evidence="5">The sequence shown here is derived from an EMBL/GenBank/DDBJ whole genome shotgun (WGS) entry which is preliminary data.</text>
</comment>
<name>A0AAF1JWD4_9PROT</name>
<protein>
    <submittedName>
        <fullName evidence="5">TlpA family protein disulfide reductase</fullName>
    </submittedName>
</protein>
<dbReference type="PROSITE" id="PS00194">
    <property type="entry name" value="THIOREDOXIN_1"/>
    <property type="match status" value="1"/>
</dbReference>
<dbReference type="PROSITE" id="PS51352">
    <property type="entry name" value="THIOREDOXIN_2"/>
    <property type="match status" value="1"/>
</dbReference>
<reference evidence="5" key="1">
    <citation type="submission" date="2020-01" db="EMBL/GenBank/DDBJ databases">
        <authorList>
            <person name="Rat A."/>
        </authorList>
    </citation>
    <scope>NUCLEOTIDE SEQUENCE</scope>
    <source>
        <strain evidence="5">LMG 28251</strain>
    </source>
</reference>
<evidence type="ECO:0000313" key="5">
    <source>
        <dbReference type="EMBL" id="MBR0655144.1"/>
    </source>
</evidence>
<sequence length="175" mass="18284">MGATLAASLLPKQGRAAGGALRRGVQALPEFGFTDGDGVARRVADFGGQGLLLNFWATWCPPCVAEMPALDRLQAALKPEGFSVLALSSDRGGRAQVAPFYARVELSHLGIWLDPRGAAGRALSVRGLPTSVIVDREGREVARLEGAASWDAPDMVAAIRDLIGPAAARPATDRA</sequence>
<dbReference type="PANTHER" id="PTHR42852:SF17">
    <property type="entry name" value="THIOREDOXIN-LIKE PROTEIN HI_1115"/>
    <property type="match status" value="1"/>
</dbReference>
<dbReference type="PANTHER" id="PTHR42852">
    <property type="entry name" value="THIOL:DISULFIDE INTERCHANGE PROTEIN DSBE"/>
    <property type="match status" value="1"/>
</dbReference>
<feature type="domain" description="Thioredoxin" evidence="4">
    <location>
        <begin position="22"/>
        <end position="164"/>
    </location>
</feature>
<evidence type="ECO:0000256" key="3">
    <source>
        <dbReference type="ARBA" id="ARBA00023284"/>
    </source>
</evidence>
<organism evidence="5 6">
    <name type="scientific">Plastoroseomonas arctica</name>
    <dbReference type="NCBI Taxonomy" id="1509237"/>
    <lineage>
        <taxon>Bacteria</taxon>
        <taxon>Pseudomonadati</taxon>
        <taxon>Pseudomonadota</taxon>
        <taxon>Alphaproteobacteria</taxon>
        <taxon>Acetobacterales</taxon>
        <taxon>Acetobacteraceae</taxon>
        <taxon>Plastoroseomonas</taxon>
    </lineage>
</organism>